<feature type="domain" description="BFD-like [2Fe-2S]-binding" evidence="2">
    <location>
        <begin position="410"/>
        <end position="462"/>
    </location>
</feature>
<dbReference type="Gene3D" id="3.30.9.10">
    <property type="entry name" value="D-Amino Acid Oxidase, subunit A, domain 2"/>
    <property type="match status" value="1"/>
</dbReference>
<dbReference type="SUPFAM" id="SSF51905">
    <property type="entry name" value="FAD/NAD(P)-binding domain"/>
    <property type="match status" value="1"/>
</dbReference>
<evidence type="ECO:0000259" key="2">
    <source>
        <dbReference type="Pfam" id="PF04324"/>
    </source>
</evidence>
<protein>
    <submittedName>
        <fullName evidence="3">L-2-hydroxyglutarate oxidase LhgO</fullName>
        <ecNumber evidence="3">1.1.3.15</ecNumber>
    </submittedName>
</protein>
<dbReference type="Gene3D" id="3.50.50.60">
    <property type="entry name" value="FAD/NAD(P)-binding domain"/>
    <property type="match status" value="1"/>
</dbReference>
<dbReference type="InterPro" id="IPR036188">
    <property type="entry name" value="FAD/NAD-bd_sf"/>
</dbReference>
<organism evidence="3">
    <name type="scientific">Eubacterium limosum</name>
    <dbReference type="NCBI Taxonomy" id="1736"/>
    <lineage>
        <taxon>Bacteria</taxon>
        <taxon>Bacillati</taxon>
        <taxon>Bacillota</taxon>
        <taxon>Clostridia</taxon>
        <taxon>Eubacteriales</taxon>
        <taxon>Eubacteriaceae</taxon>
        <taxon>Eubacterium</taxon>
    </lineage>
</organism>
<keyword evidence="3" id="KW-0560">Oxidoreductase</keyword>
<reference evidence="3" key="1">
    <citation type="submission" date="2019-11" db="EMBL/GenBank/DDBJ databases">
        <authorList>
            <person name="Feng L."/>
        </authorList>
    </citation>
    <scope>NUCLEOTIDE SEQUENCE</scope>
    <source>
        <strain evidence="3">ElimosumLFYP34</strain>
    </source>
</reference>
<dbReference type="InterPro" id="IPR007419">
    <property type="entry name" value="BFD-like_2Fe2S-bd_dom"/>
</dbReference>
<dbReference type="PANTHER" id="PTHR42720">
    <property type="entry name" value="GLYCEROL-3-PHOSPHATE DEHYDROGENASE"/>
    <property type="match status" value="1"/>
</dbReference>
<dbReference type="PANTHER" id="PTHR42720:SF1">
    <property type="entry name" value="GLYCEROL 3-PHOSPHATE OXIDASE"/>
    <property type="match status" value="1"/>
</dbReference>
<dbReference type="EMBL" id="CACRTR010000010">
    <property type="protein sequence ID" value="VYU35117.1"/>
    <property type="molecule type" value="Genomic_DNA"/>
</dbReference>
<name>A0A6N3EBQ7_EUBLI</name>
<dbReference type="InterPro" id="IPR006076">
    <property type="entry name" value="FAD-dep_OxRdtase"/>
</dbReference>
<evidence type="ECO:0000313" key="3">
    <source>
        <dbReference type="EMBL" id="VYU35117.1"/>
    </source>
</evidence>
<feature type="domain" description="FAD dependent oxidoreductase" evidence="1">
    <location>
        <begin position="3"/>
        <end position="361"/>
    </location>
</feature>
<dbReference type="InterPro" id="IPR052745">
    <property type="entry name" value="G3P_Oxidase/Oxidoreductase"/>
</dbReference>
<dbReference type="GO" id="GO:0003973">
    <property type="term" value="F:(S)-2-hydroxy-acid oxidase activity"/>
    <property type="evidence" value="ECO:0007669"/>
    <property type="project" value="UniProtKB-EC"/>
</dbReference>
<dbReference type="EC" id="1.1.3.15" evidence="3"/>
<dbReference type="Gene3D" id="1.10.10.1100">
    <property type="entry name" value="BFD-like [2Fe-2S]-binding domain"/>
    <property type="match status" value="1"/>
</dbReference>
<evidence type="ECO:0000259" key="1">
    <source>
        <dbReference type="Pfam" id="PF01266"/>
    </source>
</evidence>
<accession>A0A6N3EBQ7</accession>
<dbReference type="Pfam" id="PF04324">
    <property type="entry name" value="Fer2_BFD"/>
    <property type="match status" value="1"/>
</dbReference>
<gene>
    <name evidence="3" type="primary">lhgO_6</name>
    <name evidence="3" type="ORF">ELLFYP34_03321</name>
</gene>
<dbReference type="AlphaFoldDB" id="A0A6N3EBQ7"/>
<dbReference type="Pfam" id="PF01266">
    <property type="entry name" value="DAO"/>
    <property type="match status" value="1"/>
</dbReference>
<sequence length="495" mass="54735">MWDAVIIGAGISGCSVARELARYDLKVLVLEKGHDLCAGTTRGNSATVHAGYDPDPGSNKAIYNVQGSRMYQKLCEELDVPYVQNGMIVFATNDEQMEEVRRLYKVGCQNGVKTEICDRKRVLEIEPDMGEGVIGGLWVPESAMVCPYNLVFAMAENAARNGVVFKTGCAALKVKMSDDVWVVMTSEGEERTRYIFNCAGTHADKFNNMVSRDTFKIIPREGQHLILDRDLSQYTKTTICQTPEKLTTGGHTKGMGLMPSVDGTIILGCNADDVEDPDFSDNTKEGMDKILNYFEKKWQYLPISKHVSKFPRDAVITAYGGSRAHPDRDDFILGEPEDALNFINLAGIESPGVTAAPAIAIDMVKILVEREQPPVNPNYKIGREVKKTFRTMNVEERKKAIAKDPDYARIVCRCEQITEAEIRDAIRRPVGARSIGAVKMRVRSGMGRCQGGFCSPRVMEILCEELGKTPLEITQSGGNSYILMEKACMKNGGNV</sequence>
<proteinExistence type="predicted"/>
<dbReference type="InterPro" id="IPR041854">
    <property type="entry name" value="BFD-like_2Fe2S-bd_dom_sf"/>
</dbReference>
<dbReference type="CDD" id="cd19946">
    <property type="entry name" value="GlpA-like_Fer2_BFD-like"/>
    <property type="match status" value="1"/>
</dbReference>